<evidence type="ECO:0000313" key="1">
    <source>
        <dbReference type="EMBL" id="WPA98861.1"/>
    </source>
</evidence>
<sequence>MAAVNHQASDRERVANDTETEMNVTTMINSTSTTTMGIAAQKVFDTPELLEQILLNLDSIGLHVLQRVSACFKDTMSASPKLRQHMFLQMRQEGLCEAVEQLLLEPRVRGKLGPLEFMGVRIVMSYTDSRLIIELDVSEDWFKAQAKLCTSGWWVPAECTAWKGRVAGLSWNKLRVTAKEVGVQVTLHCGHLEKSDCLHIEEPTLHDLLQHAWRLFLKMNDEVDLLHRTIMW</sequence>
<name>A0ABZ0NH63_CERBT</name>
<evidence type="ECO:0008006" key="3">
    <source>
        <dbReference type="Google" id="ProtNLM"/>
    </source>
</evidence>
<evidence type="ECO:0000313" key="2">
    <source>
        <dbReference type="Proteomes" id="UP001302367"/>
    </source>
</evidence>
<keyword evidence="2" id="KW-1185">Reference proteome</keyword>
<protein>
    <recommendedName>
        <fullName evidence="3">F-box domain-containing protein</fullName>
    </recommendedName>
</protein>
<dbReference type="GeneID" id="90643967"/>
<organism evidence="1 2">
    <name type="scientific">Cercospora beticola</name>
    <name type="common">Sugarbeet leaf spot fungus</name>
    <dbReference type="NCBI Taxonomy" id="122368"/>
    <lineage>
        <taxon>Eukaryota</taxon>
        <taxon>Fungi</taxon>
        <taxon>Dikarya</taxon>
        <taxon>Ascomycota</taxon>
        <taxon>Pezizomycotina</taxon>
        <taxon>Dothideomycetes</taxon>
        <taxon>Dothideomycetidae</taxon>
        <taxon>Mycosphaerellales</taxon>
        <taxon>Mycosphaerellaceae</taxon>
        <taxon>Cercospora</taxon>
    </lineage>
</organism>
<gene>
    <name evidence="1" type="ORF">RHO25_003474</name>
</gene>
<accession>A0ABZ0NH63</accession>
<dbReference type="RefSeq" id="XP_065458474.1">
    <property type="nucleotide sequence ID" value="XM_065602402.1"/>
</dbReference>
<dbReference type="EMBL" id="CP134185">
    <property type="protein sequence ID" value="WPA98861.1"/>
    <property type="molecule type" value="Genomic_DNA"/>
</dbReference>
<reference evidence="1 2" key="1">
    <citation type="submission" date="2023-09" db="EMBL/GenBank/DDBJ databases">
        <title>Complete-Gapless Cercospora beticola genome.</title>
        <authorList>
            <person name="Wyatt N.A."/>
            <person name="Spanner R.E."/>
            <person name="Bolton M.D."/>
        </authorList>
    </citation>
    <scope>NUCLEOTIDE SEQUENCE [LARGE SCALE GENOMIC DNA]</scope>
    <source>
        <strain evidence="1">Cb09-40</strain>
    </source>
</reference>
<proteinExistence type="predicted"/>
<dbReference type="Proteomes" id="UP001302367">
    <property type="component" value="Chromosome 2"/>
</dbReference>